<evidence type="ECO:0000259" key="1">
    <source>
        <dbReference type="Pfam" id="PF10505"/>
    </source>
</evidence>
<protein>
    <submittedName>
        <fullName evidence="3">NARG2_C domain-containing protein</fullName>
    </submittedName>
</protein>
<sequence>MDSDDEVYICEQSDHEDDVGINHTLQESNFKNSPEENLNENDIDDDFLKECQDFLENMEDKNKTKNCIEKDKSNISIKLEKSIEIKQSPIVNERKRKTPCSQKKLNPLMRNALKQSKAQASLLETIPKMTKIKPEIKVPENECIELKKEAEPGKCRSTICIDISEAPPIKVKKAKISRPINIIPCNISKVKPLDSFQNNKSISLDDNSTIDRRNANVIISSIKKQFGCSKEEAVRRFVEKCREENQKEGGNKFMEDKAHFLRTEMPWVPFLNIGKINDFTNIPEEDHKRYVAIIMNLIQQNPEFRFAHNKNELAHFDEKLKVERALFYKIVFDKYDKRNKNPYQFCLPNWKAMAFNLAEARSKDLGNFDYENFDVIYNYENGTNIEPLPLSILSVSKQINGDGPCINLPDLRKKCIFDSKIVYQKKVYYNVNKLTDDKNAMNISSDNDARILMDATTFSRLLIGRWGCNDLKYSFPISVTKRFVGGNLENFVTFLKPIPSSKSSRRTLAYKIMKYVVKGGINRKYFDKPASIKEQVEDVSIPEAPLSPSYGKISSDELSSFNEKEKSPVAKRDSVYCGKVYHVLNLNANTSYSNFNVLIRANCAEVDNFGNKLAVFQHVEYFPEVGAENLFREELVHNYIKSFFKDADHAVIFRVHSSTCNVLQKEFIKINHLESRIRSECLDIWKKGLQRVRSILMKLLTVDGGEYLLEEEDDDTFKLYSGIDKELDTECSDLTNRFCELIRNNNIDGSSVLKDERKPSSIFNGISIHVPLMWHFVTSRIPGSLPKKKTIYCTNNDNKNKQNNKRNDYIKKEETKNSVVEIY</sequence>
<accession>A0A0N4ZS27</accession>
<reference evidence="3" key="1">
    <citation type="submission" date="2017-02" db="UniProtKB">
        <authorList>
            <consortium name="WormBaseParasite"/>
        </authorList>
    </citation>
    <scope>IDENTIFICATION</scope>
</reference>
<keyword evidence="2" id="KW-1185">Reference proteome</keyword>
<evidence type="ECO:0000313" key="2">
    <source>
        <dbReference type="Proteomes" id="UP000038045"/>
    </source>
</evidence>
<dbReference type="AlphaFoldDB" id="A0A0N4ZS27"/>
<name>A0A0N4ZS27_PARTI</name>
<dbReference type="STRING" id="131310.A0A0N4ZS27"/>
<organism evidence="2 3">
    <name type="scientific">Parastrongyloides trichosuri</name>
    <name type="common">Possum-specific nematode worm</name>
    <dbReference type="NCBI Taxonomy" id="131310"/>
    <lineage>
        <taxon>Eukaryota</taxon>
        <taxon>Metazoa</taxon>
        <taxon>Ecdysozoa</taxon>
        <taxon>Nematoda</taxon>
        <taxon>Chromadorea</taxon>
        <taxon>Rhabditida</taxon>
        <taxon>Tylenchina</taxon>
        <taxon>Panagrolaimomorpha</taxon>
        <taxon>Strongyloidoidea</taxon>
        <taxon>Strongyloididae</taxon>
        <taxon>Parastrongyloides</taxon>
    </lineage>
</organism>
<evidence type="ECO:0000313" key="3">
    <source>
        <dbReference type="WBParaSite" id="PTRK_0001130900.1"/>
    </source>
</evidence>
<proteinExistence type="predicted"/>
<dbReference type="WBParaSite" id="PTRK_0001130900.1">
    <property type="protein sequence ID" value="PTRK_0001130900.1"/>
    <property type="gene ID" value="PTRK_0001130900"/>
</dbReference>
<dbReference type="InterPro" id="IPR019535">
    <property type="entry name" value="ICE2_C"/>
</dbReference>
<dbReference type="Pfam" id="PF10505">
    <property type="entry name" value="NARG2_C"/>
    <property type="match status" value="1"/>
</dbReference>
<feature type="domain" description="Little elongation complex subunit 2 C-terminal" evidence="1">
    <location>
        <begin position="580"/>
        <end position="746"/>
    </location>
</feature>
<dbReference type="Proteomes" id="UP000038045">
    <property type="component" value="Unplaced"/>
</dbReference>
<dbReference type="GO" id="GO:0008023">
    <property type="term" value="C:transcription elongation factor complex"/>
    <property type="evidence" value="ECO:0007669"/>
    <property type="project" value="InterPro"/>
</dbReference>